<protein>
    <recommendedName>
        <fullName evidence="3">DUF3592 domain-containing protein</fullName>
    </recommendedName>
</protein>
<reference evidence="1" key="1">
    <citation type="submission" date="2021-10" db="EMBL/GenBank/DDBJ databases">
        <authorList>
            <person name="Dean J.D."/>
            <person name="Kim M.K."/>
            <person name="Newey C.N."/>
            <person name="Stoker T.S."/>
            <person name="Thompson D.W."/>
            <person name="Grose J.H."/>
        </authorList>
    </citation>
    <scope>NUCLEOTIDE SEQUENCE</scope>
    <source>
        <strain evidence="1">BT635</strain>
    </source>
</reference>
<gene>
    <name evidence="1" type="ORF">LGH70_17605</name>
</gene>
<comment type="caution">
    <text evidence="1">The sequence shown here is derived from an EMBL/GenBank/DDBJ whole genome shotgun (WGS) entry which is preliminary data.</text>
</comment>
<name>A0ABS8AKB1_9BACT</name>
<accession>A0ABS8AKB1</accession>
<proteinExistence type="predicted"/>
<evidence type="ECO:0000313" key="2">
    <source>
        <dbReference type="Proteomes" id="UP001165297"/>
    </source>
</evidence>
<organism evidence="1 2">
    <name type="scientific">Hymenobacter nitidus</name>
    <dbReference type="NCBI Taxonomy" id="2880929"/>
    <lineage>
        <taxon>Bacteria</taxon>
        <taxon>Pseudomonadati</taxon>
        <taxon>Bacteroidota</taxon>
        <taxon>Cytophagia</taxon>
        <taxon>Cytophagales</taxon>
        <taxon>Hymenobacteraceae</taxon>
        <taxon>Hymenobacter</taxon>
    </lineage>
</organism>
<sequence>MFVFIRENLGFSLLAFIALGFILKNAVRNQLLNSLGVETQAVIISQKNSLGNNNVARELTYSYSFSVAGKIYSGNSLSPEYRIGDSVKIKYVPAYPGFNEILASE</sequence>
<evidence type="ECO:0008006" key="3">
    <source>
        <dbReference type="Google" id="ProtNLM"/>
    </source>
</evidence>
<dbReference type="RefSeq" id="WP_226188299.1">
    <property type="nucleotide sequence ID" value="NZ_JAJADQ010000010.1"/>
</dbReference>
<evidence type="ECO:0000313" key="1">
    <source>
        <dbReference type="EMBL" id="MCB2379419.1"/>
    </source>
</evidence>
<keyword evidence="2" id="KW-1185">Reference proteome</keyword>
<dbReference type="EMBL" id="JAJADQ010000010">
    <property type="protein sequence ID" value="MCB2379419.1"/>
    <property type="molecule type" value="Genomic_DNA"/>
</dbReference>
<dbReference type="Proteomes" id="UP001165297">
    <property type="component" value="Unassembled WGS sequence"/>
</dbReference>